<dbReference type="InterPro" id="IPR027904">
    <property type="entry name" value="DUF4587"/>
</dbReference>
<reference evidence="1" key="3">
    <citation type="submission" date="2025-09" db="UniProtKB">
        <authorList>
            <consortium name="Ensembl"/>
        </authorList>
    </citation>
    <scope>IDENTIFICATION</scope>
    <source>
        <strain evidence="1">broiler</strain>
    </source>
</reference>
<dbReference type="OrthoDB" id="8962708at2759"/>
<dbReference type="Pfam" id="PF15248">
    <property type="entry name" value="DUF4587"/>
    <property type="match status" value="1"/>
</dbReference>
<gene>
    <name evidence="1" type="primary">C21orf58</name>
</gene>
<dbReference type="AlphaFoldDB" id="A0A3Q2U7W2"/>
<dbReference type="PANTHER" id="PTHR28604:SF2">
    <property type="entry name" value="RIKEN CDNA 2610028H24 GENE"/>
    <property type="match status" value="1"/>
</dbReference>
<evidence type="ECO:0000313" key="1">
    <source>
        <dbReference type="Ensembl" id="ENSGALP00010020875.1"/>
    </source>
</evidence>
<dbReference type="Ensembl" id="ENSGALT00010035968.1">
    <property type="protein sequence ID" value="ENSGALP00010020875.1"/>
    <property type="gene ID" value="ENSGALG00010014952.1"/>
</dbReference>
<keyword evidence="2" id="KW-1185">Reference proteome</keyword>
<dbReference type="VEuPathDB" id="HostDB:geneid_424040"/>
<dbReference type="InterPro" id="IPR038915">
    <property type="entry name" value="PRR29-like"/>
</dbReference>
<dbReference type="FunCoup" id="A0A3Q2U7W2">
    <property type="interactions" value="125"/>
</dbReference>
<sequence length="289" mass="32773">MTDPSMVDHVAQLKFKLLEKRLENEQKNIEKIESPLPTASNRHEDMLQSALKRRKNLLQELREQHLLEELSQPSVPARRHYTNYSAGCPHICQIPFPAPQAETPRIIQQAVRIVTLRKQWLKPALTSPFSFLIQMPPQPATIIQQLPQPPPLIAQIPPAQPFAHPRSGSIKEDMVEMMLMQNAQMHQIIMQNMMLKSLPPTAFAQPARPSYPLLQHTQQDLQISAPVAVKADRPWLSTVHHHHHYSPPRLPLHAMPAGFLMPGEGPPPASSAQGWTSSMPPAMQMWPMY</sequence>
<dbReference type="Proteomes" id="UP000000539">
    <property type="component" value="Chromosome 7"/>
</dbReference>
<reference evidence="1" key="1">
    <citation type="submission" date="2020-11" db="EMBL/GenBank/DDBJ databases">
        <title>Gallus gallus (Chicken) genome, bGalGal1, GRCg7b, maternal haplotype autosomes + Z &amp; W.</title>
        <authorList>
            <person name="Warren W."/>
            <person name="Formenti G."/>
            <person name="Fedrigo O."/>
            <person name="Haase B."/>
            <person name="Mountcastle J."/>
            <person name="Balacco J."/>
            <person name="Tracey A."/>
            <person name="Schneider V."/>
            <person name="Okimoto R."/>
            <person name="Cheng H."/>
            <person name="Hawken R."/>
            <person name="Howe K."/>
            <person name="Jarvis E.D."/>
        </authorList>
    </citation>
    <scope>NUCLEOTIDE SEQUENCE [LARGE SCALE GENOMIC DNA]</scope>
    <source>
        <strain evidence="1">Broiler</strain>
    </source>
</reference>
<dbReference type="STRING" id="9031.ENSGALP00000070579"/>
<dbReference type="PANTHER" id="PTHR28604">
    <property type="match status" value="1"/>
</dbReference>
<organism evidence="1 2">
    <name type="scientific">Gallus gallus</name>
    <name type="common">Chicken</name>
    <dbReference type="NCBI Taxonomy" id="9031"/>
    <lineage>
        <taxon>Eukaryota</taxon>
        <taxon>Metazoa</taxon>
        <taxon>Chordata</taxon>
        <taxon>Craniata</taxon>
        <taxon>Vertebrata</taxon>
        <taxon>Euteleostomi</taxon>
        <taxon>Archelosauria</taxon>
        <taxon>Archosauria</taxon>
        <taxon>Dinosauria</taxon>
        <taxon>Saurischia</taxon>
        <taxon>Theropoda</taxon>
        <taxon>Coelurosauria</taxon>
        <taxon>Aves</taxon>
        <taxon>Neognathae</taxon>
        <taxon>Galloanserae</taxon>
        <taxon>Galliformes</taxon>
        <taxon>Phasianidae</taxon>
        <taxon>Phasianinae</taxon>
        <taxon>Gallus</taxon>
    </lineage>
</organism>
<accession>A0A3Q2U7W2</accession>
<name>A0A3Q2U7W2_CHICK</name>
<dbReference type="Bgee" id="ENSGALG00000047637">
    <property type="expression patterns" value="Expressed in ovary and 4 other cell types or tissues"/>
</dbReference>
<proteinExistence type="predicted"/>
<reference evidence="1" key="2">
    <citation type="submission" date="2025-08" db="UniProtKB">
        <authorList>
            <consortium name="Ensembl"/>
        </authorList>
    </citation>
    <scope>IDENTIFICATION</scope>
    <source>
        <strain evidence="1">broiler</strain>
    </source>
</reference>
<dbReference type="InParanoid" id="A0A3Q2U7W2"/>
<dbReference type="GeneTree" id="ENSGT00390000011514"/>
<protein>
    <submittedName>
        <fullName evidence="1">Chromosome 21 open reading frame 58</fullName>
    </submittedName>
</protein>
<evidence type="ECO:0000313" key="2">
    <source>
        <dbReference type="Proteomes" id="UP000000539"/>
    </source>
</evidence>